<reference evidence="2 3" key="1">
    <citation type="submission" date="2016-08" db="EMBL/GenBank/DDBJ databases">
        <title>Hymenobacter coccineus sp. nov., Hymenobacter lapidarius sp. nov. and Hymenobacter glacialis sp. nov., isolated from Antarctic soil.</title>
        <authorList>
            <person name="Sedlacek I."/>
            <person name="Kralova S."/>
            <person name="Kyrova K."/>
            <person name="Maslanova I."/>
            <person name="Stankova E."/>
            <person name="Vrbovska V."/>
            <person name="Nemec M."/>
            <person name="Bartak M."/>
            <person name="Svec P."/>
            <person name="Busse H.-J."/>
            <person name="Pantucek R."/>
        </authorList>
    </citation>
    <scope>NUCLEOTIDE SEQUENCE [LARGE SCALE GENOMIC DNA]</scope>
    <source>
        <strain evidence="2 3">CCM 8648</strain>
    </source>
</reference>
<sequence>MPAGGFATVQGTASAIKTYTLSGANLTANLTVGPLAGYEFSTDGFATAGLASLSLVPSSGAVSGVTVSVRLAAATTAGSYNGNIDNASTGATTRSIAVTGTVTPPTITTGTISPATVVAGNEVTVNYTTTGTFGVGNVFSALLSTASGTFSPGTSLTTTASGAGTLTVTIPAGTSAGIGYRIRVVASNPATTGSTSTGILTVTTVPSVSTTVVTLIQGTTARTGGNVSNEGGAPVTARGVVYGPAANPRLGAPGTAFLADGAAGPGSFTSDLTGLTPATTYYVAAYATNNNGTNYGSDQTFATDGPPTAMTRDATAITQVSASSGGDAFGSSITVRGVVYSATPNPRIGGAGVVNMAGASGSGTFTSLLTGLMPSTTYYVAAYATNSVGTGYGADKVFTTLAPVAPTVTTTAASAITGFSAESGGNVTNNGGASVTGRGVVYGPAPAPRLGDPGTTTLADGAPGNGSFTSSLTSLTPATTYYVAAYATNSAGTNYGNDRSITTTAPPTVTTKPVTNITVISASSGGTNSGSGTTGRGVVYSTTPNPRIGGMGVTNLAGSVGAGSYTSNLTGLTGSTTYYVAAYATNSVATTYGADEVFTTNAAPLLSYNFETAGAAGVAGSANISGTAFSSTGLTVVNNTPDFRRSGLPETATINLSKYSEFVVTVAPGFRANLSRLTLLDRATSTGPSKYQLRTSLDNYANRVGAEQTPGTAYGATKTIEMSGTAGLAAVTGTLTVRIYAYGATAAGGTFGVDDISLIGSVTPDVPLASQPTIQPAITATAVTSTSVLLTLSGGNGAKRLVVLRPTAAAAITPVNSNTYSANTTYGTTSGPKPTTGTSNFVVVADAGTTSATISGLAAGTSYTAEAYAYNDNATLGAENYLTTNPGTAAFATTGPVTPTYVWNGSGTSYVAPGSWTPARSVAAANDVLVFDAALGSPTTTSVSMDFTTTQTIGQLLLRNGVAVTLNNSGNRTLLVDGNANGADFVIEPGSSLVVTNPAVVATGLTLQLSAAATASVAGTLQFNNGAQRLLGATSSSIEFLSGSYFLAGANLAGSPFGNAAADVDKVVFRNGSTLEQAGGLQPFGTIAPASAITLEPRSNYIYSIAANNSVPPLSDRTYGNLEFNVGSGVTTNSGANGDLTIVGNLVITSGNVGLQLDSKIAIGGDLLVDGTSTLTFAPKDNGAQLLTLNGTAPQIIGGTAPAFALTFGPTRTLQIDNPAGVTLARPLTLNNLQLTAGNLMTDAVNLVTLSASSIVTGASASSFVSGPLARATGTGAASVVFPIGKATFYRPLTLNITSQTSARVYTAEQQEGNPGQEAASSNGLGTAPIKRVSVFRSFNLSSTVAGGASGSVTLSFGAGDGVNDPADAGLVIAARNSAAPAWLNLSRSGFTGTGSGPGGPSVVGTLTSAELTDLFSAATFVLGATNDNNTIGQEINPLPVELVRFTAERQASGVRLQWATASEKNSARFEVQRSLDGRTFASILSVAAQGSSTQLQAYIALDAQAPASRLYYRLRQVDVDGTAAFSPVAMVDGVRTGAATLSVYPNPANDRITAVVPAAEGRTYRVLNSLGQVLDRGRAAEANPSVDVRRLLAGTYFLELNSAAGRQVRRFVKYD</sequence>
<name>A0A1G1T167_9BACT</name>
<dbReference type="SMART" id="SM00060">
    <property type="entry name" value="FN3"/>
    <property type="match status" value="4"/>
</dbReference>
<feature type="domain" description="Fibronectin type-III" evidence="1">
    <location>
        <begin position="400"/>
        <end position="494"/>
    </location>
</feature>
<feature type="domain" description="Fibronectin type-III" evidence="1">
    <location>
        <begin position="769"/>
        <end position="877"/>
    </location>
</feature>
<proteinExistence type="predicted"/>
<feature type="domain" description="Fibronectin type-III" evidence="1">
    <location>
        <begin position="150"/>
        <end position="296"/>
    </location>
</feature>
<dbReference type="STRING" id="1908236.BEN48_02445"/>
<organism evidence="2 3">
    <name type="scientific">Hymenobacter glacialis</name>
    <dbReference type="NCBI Taxonomy" id="1908236"/>
    <lineage>
        <taxon>Bacteria</taxon>
        <taxon>Pseudomonadati</taxon>
        <taxon>Bacteroidota</taxon>
        <taxon>Cytophagia</taxon>
        <taxon>Cytophagales</taxon>
        <taxon>Hymenobacteraceae</taxon>
        <taxon>Hymenobacter</taxon>
    </lineage>
</organism>
<keyword evidence="3" id="KW-1185">Reference proteome</keyword>
<dbReference type="InterPro" id="IPR026444">
    <property type="entry name" value="Secre_tail"/>
</dbReference>
<dbReference type="NCBIfam" id="TIGR04183">
    <property type="entry name" value="Por_Secre_tail"/>
    <property type="match status" value="1"/>
</dbReference>
<gene>
    <name evidence="2" type="ORF">BEN48_02445</name>
</gene>
<evidence type="ECO:0000313" key="3">
    <source>
        <dbReference type="Proteomes" id="UP000177791"/>
    </source>
</evidence>
<dbReference type="Pfam" id="PF18962">
    <property type="entry name" value="Por_Secre_tail"/>
    <property type="match status" value="1"/>
</dbReference>
<evidence type="ECO:0000259" key="1">
    <source>
        <dbReference type="SMART" id="SM00060"/>
    </source>
</evidence>
<comment type="caution">
    <text evidence="2">The sequence shown here is derived from an EMBL/GenBank/DDBJ whole genome shotgun (WGS) entry which is preliminary data.</text>
</comment>
<accession>A0A1G1T167</accession>
<protein>
    <recommendedName>
        <fullName evidence="1">Fibronectin type-III domain-containing protein</fullName>
    </recommendedName>
</protein>
<feature type="domain" description="Fibronectin type-III" evidence="1">
    <location>
        <begin position="304"/>
        <end position="391"/>
    </location>
</feature>
<dbReference type="Proteomes" id="UP000177791">
    <property type="component" value="Unassembled WGS sequence"/>
</dbReference>
<dbReference type="EMBL" id="MDZC01000068">
    <property type="protein sequence ID" value="OGX84618.1"/>
    <property type="molecule type" value="Genomic_DNA"/>
</dbReference>
<evidence type="ECO:0000313" key="2">
    <source>
        <dbReference type="EMBL" id="OGX84618.1"/>
    </source>
</evidence>
<dbReference type="InterPro" id="IPR003961">
    <property type="entry name" value="FN3_dom"/>
</dbReference>